<dbReference type="RefSeq" id="XP_040737951.1">
    <property type="nucleotide sequence ID" value="XM_040882365.1"/>
</dbReference>
<dbReference type="Proteomes" id="UP000249363">
    <property type="component" value="Unassembled WGS sequence"/>
</dbReference>
<name>A0A364LCC1_TALAM</name>
<sequence length="200" mass="22814">MTDFLNSLMVDKDVKNSQSRQYILILFWEYSAEDDTHIQDEEEEVEEDKEEDEDFIFAAPSRKRPRAVSKTRDTSHIKTEPLSPSRSTPKPRGPRNSNLRPFWEPTPAPVDTSIEEIEAIIQEGREEEAIFEAEIRAFDQEIRAFNRGGTTESTTSRDRDESVIDIENLAQANIASEDSLDVPAAHTRGKHGIKVPKKQS</sequence>
<evidence type="ECO:0000256" key="1">
    <source>
        <dbReference type="SAM" id="MobiDB-lite"/>
    </source>
</evidence>
<feature type="compositionally biased region" description="Basic and acidic residues" evidence="1">
    <location>
        <begin position="70"/>
        <end position="79"/>
    </location>
</feature>
<feature type="region of interest" description="Disordered" evidence="1">
    <location>
        <begin position="177"/>
        <end position="200"/>
    </location>
</feature>
<organism evidence="2 3">
    <name type="scientific">Talaromyces amestolkiae</name>
    <dbReference type="NCBI Taxonomy" id="1196081"/>
    <lineage>
        <taxon>Eukaryota</taxon>
        <taxon>Fungi</taxon>
        <taxon>Dikarya</taxon>
        <taxon>Ascomycota</taxon>
        <taxon>Pezizomycotina</taxon>
        <taxon>Eurotiomycetes</taxon>
        <taxon>Eurotiomycetidae</taxon>
        <taxon>Eurotiales</taxon>
        <taxon>Trichocomaceae</taxon>
        <taxon>Talaromyces</taxon>
        <taxon>Talaromyces sect. Talaromyces</taxon>
    </lineage>
</organism>
<dbReference type="GeneID" id="63798663"/>
<feature type="compositionally biased region" description="Acidic residues" evidence="1">
    <location>
        <begin position="40"/>
        <end position="55"/>
    </location>
</feature>
<evidence type="ECO:0000313" key="2">
    <source>
        <dbReference type="EMBL" id="RAO73437.1"/>
    </source>
</evidence>
<dbReference type="EMBL" id="MIKG01000024">
    <property type="protein sequence ID" value="RAO73437.1"/>
    <property type="molecule type" value="Genomic_DNA"/>
</dbReference>
<dbReference type="AlphaFoldDB" id="A0A364LCC1"/>
<gene>
    <name evidence="2" type="ORF">BHQ10_009449</name>
</gene>
<protein>
    <submittedName>
        <fullName evidence="2">Uncharacterized protein</fullName>
    </submittedName>
</protein>
<keyword evidence="3" id="KW-1185">Reference proteome</keyword>
<feature type="region of interest" description="Disordered" evidence="1">
    <location>
        <begin position="37"/>
        <end position="113"/>
    </location>
</feature>
<dbReference type="OrthoDB" id="4230831at2759"/>
<reference evidence="2 3" key="1">
    <citation type="journal article" date="2017" name="Biotechnol. Biofuels">
        <title>Differential beta-glucosidase expression as a function of carbon source availability in Talaromyces amestolkiae: a genomic and proteomic approach.</title>
        <authorList>
            <person name="de Eugenio L.I."/>
            <person name="Mendez-Liter J.A."/>
            <person name="Nieto-Dominguez M."/>
            <person name="Alonso L."/>
            <person name="Gil-Munoz J."/>
            <person name="Barriuso J."/>
            <person name="Prieto A."/>
            <person name="Martinez M.J."/>
        </authorList>
    </citation>
    <scope>NUCLEOTIDE SEQUENCE [LARGE SCALE GENOMIC DNA]</scope>
    <source>
        <strain evidence="2 3">CIB</strain>
    </source>
</reference>
<evidence type="ECO:0000313" key="3">
    <source>
        <dbReference type="Proteomes" id="UP000249363"/>
    </source>
</evidence>
<proteinExistence type="predicted"/>
<accession>A0A364LCC1</accession>
<feature type="compositionally biased region" description="Basic residues" evidence="1">
    <location>
        <begin position="187"/>
        <end position="200"/>
    </location>
</feature>
<comment type="caution">
    <text evidence="2">The sequence shown here is derived from an EMBL/GenBank/DDBJ whole genome shotgun (WGS) entry which is preliminary data.</text>
</comment>